<organism evidence="9 10">
    <name type="scientific">Cannabis sativa</name>
    <name type="common">Hemp</name>
    <name type="synonym">Marijuana</name>
    <dbReference type="NCBI Taxonomy" id="3483"/>
    <lineage>
        <taxon>Eukaryota</taxon>
        <taxon>Viridiplantae</taxon>
        <taxon>Streptophyta</taxon>
        <taxon>Embryophyta</taxon>
        <taxon>Tracheophyta</taxon>
        <taxon>Spermatophyta</taxon>
        <taxon>Magnoliopsida</taxon>
        <taxon>eudicotyledons</taxon>
        <taxon>Gunneridae</taxon>
        <taxon>Pentapetalae</taxon>
        <taxon>rosids</taxon>
        <taxon>fabids</taxon>
        <taxon>Rosales</taxon>
        <taxon>Cannabaceae</taxon>
        <taxon>Cannabis</taxon>
    </lineage>
</organism>
<feature type="domain" description="RING-type" evidence="6">
    <location>
        <begin position="1081"/>
        <end position="1122"/>
    </location>
</feature>
<reference evidence="9" key="1">
    <citation type="submission" date="2018-11" db="EMBL/GenBank/DDBJ databases">
        <authorList>
            <person name="Grassa J C."/>
        </authorList>
    </citation>
    <scope>NUCLEOTIDE SEQUENCE [LARGE SCALE GENOMIC DNA]</scope>
</reference>
<feature type="domain" description="CHY-type" evidence="7">
    <location>
        <begin position="945"/>
        <end position="1014"/>
    </location>
</feature>
<dbReference type="InterPro" id="IPR037275">
    <property type="entry name" value="Znf_CTCHY_sf"/>
</dbReference>
<keyword evidence="3 5" id="KW-0863">Zinc-finger</keyword>
<feature type="domain" description="CTCHY-type" evidence="8">
    <location>
        <begin position="1017"/>
        <end position="1080"/>
    </location>
</feature>
<dbReference type="GO" id="GO:0008270">
    <property type="term" value="F:zinc ion binding"/>
    <property type="evidence" value="ECO:0007669"/>
    <property type="project" value="UniProtKB-KW"/>
</dbReference>
<dbReference type="PROSITE" id="PS51270">
    <property type="entry name" value="ZF_CTCHY"/>
    <property type="match status" value="1"/>
</dbReference>
<dbReference type="Gene3D" id="3.30.40.10">
    <property type="entry name" value="Zinc/RING finger domain, C3HC4 (zinc finger)"/>
    <property type="match status" value="1"/>
</dbReference>
<dbReference type="CDD" id="cd12108">
    <property type="entry name" value="Hr-like"/>
    <property type="match status" value="2"/>
</dbReference>
<dbReference type="SUPFAM" id="SSF161219">
    <property type="entry name" value="CHY zinc finger-like"/>
    <property type="match status" value="1"/>
</dbReference>
<dbReference type="SUPFAM" id="SSF161245">
    <property type="entry name" value="Zinc hairpin stack"/>
    <property type="match status" value="1"/>
</dbReference>
<dbReference type="Gramene" id="evm.model.03.1313">
    <property type="protein sequence ID" value="cds.evm.model.03.1313"/>
    <property type="gene ID" value="evm.TU.03.1313"/>
</dbReference>
<dbReference type="PROSITE" id="PS50089">
    <property type="entry name" value="ZF_RING_2"/>
    <property type="match status" value="1"/>
</dbReference>
<dbReference type="FunFam" id="3.30.40.10:FF:000208">
    <property type="entry name" value="Zinc finger protein-related isoform 1"/>
    <property type="match status" value="1"/>
</dbReference>
<keyword evidence="4" id="KW-0862">Zinc</keyword>
<evidence type="ECO:0000313" key="10">
    <source>
        <dbReference type="Proteomes" id="UP000596661"/>
    </source>
</evidence>
<dbReference type="PANTHER" id="PTHR21319">
    <property type="entry name" value="RING FINGER AND CHY ZINC FINGER DOMAIN-CONTAINING PROTEIN 1"/>
    <property type="match status" value="1"/>
</dbReference>
<evidence type="ECO:0000256" key="1">
    <source>
        <dbReference type="ARBA" id="ARBA00022598"/>
    </source>
</evidence>
<keyword evidence="10" id="KW-1185">Reference proteome</keyword>
<dbReference type="InterPro" id="IPR037274">
    <property type="entry name" value="Znf_CHY_sf"/>
</dbReference>
<dbReference type="SUPFAM" id="SSF57850">
    <property type="entry name" value="RING/U-box"/>
    <property type="match status" value="1"/>
</dbReference>
<dbReference type="CDD" id="cd16464">
    <property type="entry name" value="RING-H2_Pirh2-like"/>
    <property type="match status" value="1"/>
</dbReference>
<dbReference type="GO" id="GO:0006879">
    <property type="term" value="P:intracellular iron ion homeostasis"/>
    <property type="evidence" value="ECO:0007669"/>
    <property type="project" value="UniProtKB-ARBA"/>
</dbReference>
<dbReference type="InterPro" id="IPR001841">
    <property type="entry name" value="Znf_RING"/>
</dbReference>
<dbReference type="EMBL" id="UZAU01000292">
    <property type="status" value="NOT_ANNOTATED_CDS"/>
    <property type="molecule type" value="Genomic_DNA"/>
</dbReference>
<dbReference type="Gene3D" id="1.20.120.520">
    <property type="entry name" value="nmb1532 protein domain like"/>
    <property type="match status" value="2"/>
</dbReference>
<dbReference type="Pfam" id="PF13639">
    <property type="entry name" value="zf-RING_2"/>
    <property type="match status" value="1"/>
</dbReference>
<accession>A0A803P4T1</accession>
<dbReference type="GO" id="GO:0005634">
    <property type="term" value="C:nucleus"/>
    <property type="evidence" value="ECO:0007669"/>
    <property type="project" value="TreeGrafter"/>
</dbReference>
<evidence type="ECO:0000256" key="5">
    <source>
        <dbReference type="PROSITE-ProRule" id="PRU00601"/>
    </source>
</evidence>
<dbReference type="GO" id="GO:0061630">
    <property type="term" value="F:ubiquitin protein ligase activity"/>
    <property type="evidence" value="ECO:0007669"/>
    <property type="project" value="TreeGrafter"/>
</dbReference>
<dbReference type="GO" id="GO:0006511">
    <property type="term" value="P:ubiquitin-dependent protein catabolic process"/>
    <property type="evidence" value="ECO:0007669"/>
    <property type="project" value="TreeGrafter"/>
</dbReference>
<dbReference type="InterPro" id="IPR008913">
    <property type="entry name" value="Znf_CHY"/>
</dbReference>
<evidence type="ECO:0000256" key="3">
    <source>
        <dbReference type="ARBA" id="ARBA00022771"/>
    </source>
</evidence>
<evidence type="ECO:0000259" key="6">
    <source>
        <dbReference type="PROSITE" id="PS50089"/>
    </source>
</evidence>
<keyword evidence="1" id="KW-0436">Ligase</keyword>
<keyword evidence="2" id="KW-0479">Metal-binding</keyword>
<dbReference type="PANTHER" id="PTHR21319:SF39">
    <property type="entry name" value="ZINC FINGER PROTEIN"/>
    <property type="match status" value="1"/>
</dbReference>
<sequence>MPRNQEEDVPLAHAPILLLVYFHKAFRSEVADLQRVVSGALEQGVIHRGRCGLVAELLRRFEFLKLACKYHCAAEDEVIFLALDVHVKNVASAYSLEHKSIDGLFDSIFNRPSFQTICLRKKNSVPIVLMEDMLPWTLSFLSPQERVEVENCLKDIVPEEKSLHEVVLSWLGGNSHPSLEVQTSSGGSTDMRILIKPYSCTRYLGENWRATTLLNSNDIGHNPVDGLHLWHGAIRKDLIKLLEELYQSRRSSDYSNLDSVVVQLKFLADIITFYNTALEKLFCPVLNQLVKGSLSSTEGFPIESHIEGLQMLLYYSSPYDKSLSKFAEKLCWELESFVVEISKQFEFHEAEVFPIISKNCSHEMQQQLLYVSVHMMPLGLLKCVITWFSSHLSEDESRSILKKIKQGDTRIHDSFSSLLHEWFRAGCSGKISVEKFGMNLQQMFKSKFSFLSDQVKDASLSSPLQSKNKKSFIESEPRIKLMSSGTKGKSSFSSSFGSHNTRKYETSYSSVINLHIYFPDKIKTYQHISGENHSGSVPKDPKPMDFIYLFHKALKIDLQNLLYSSVHLAQNPWFLGDFYKRFQLIQFLYQIHSDAEDEVAFPALEAMGKFTNISHSYSMDHKLEIDHFGRVSFILDKLTELNVSISELNTNMDQIMRKHYQLCMNLHDTCKSLHKMLSDHIHREELEVWPLFRECFSLKEQEKIIGCILGRTNAEILQDMIPWLMGSLTQEEQHTMMSIWRQVTRNTMFDEWLREWWEGYDMSEVVEDSIVVPSTVVTDPLEIVYPYLCEATEQEGKLSSENRQLMEKDCISDTVKQMGDCNVDDKSKDSDLCDHSNLEYKGWDEKKRMEYEIEDVGCEIKPAQFFQAAQKSKYYDLLLKMNQEDLEAAIRRVSGDSSLDSQKKSYIIQHLLVSRWIVRQQHSLQIPSSDHEQEFPGQHPSYRDPLKLSYGCKHYKRNCKLVAPCCNQLHTCLRCHDEITDHVIDRKSVTEMMCMQCLKIQPIGPICSTLSCDKFSMAKYFCRICKIFDDEREIYHCPYCNLCRIGKGLGIDYYHCMNCNACMSRTLLVHICREKCFMDNCPICHEDIFTSNLPVKALQCGHLMHSKCFEAYTCTNYTCPICGKSLGDMQMPYWLKRKSQRNTQAKLKSYYAMTVRKEEKLPFIGSIINALSVPHTTPDSYVLHGLVSVIDYAHRATGWEADDLNSSLGCAHHLEVIIEENGILPQEAGVFHRLARDSEIPNHNYEGFGAWSQTHLMSGTQIPPLLRIALTQIFRNHVAVFASLSMEEPNVGDMVTTTNYRRTGLLKPHQSVEDTNLSRDTCPNACDKEAEKML</sequence>
<dbReference type="OMA" id="ICHEDIF"/>
<dbReference type="GO" id="GO:0016874">
    <property type="term" value="F:ligase activity"/>
    <property type="evidence" value="ECO:0007669"/>
    <property type="project" value="UniProtKB-KW"/>
</dbReference>
<reference evidence="9" key="2">
    <citation type="submission" date="2021-03" db="UniProtKB">
        <authorList>
            <consortium name="EnsemblPlants"/>
        </authorList>
    </citation>
    <scope>IDENTIFICATION</scope>
</reference>
<evidence type="ECO:0000259" key="8">
    <source>
        <dbReference type="PROSITE" id="PS51270"/>
    </source>
</evidence>
<dbReference type="SMART" id="SM00184">
    <property type="entry name" value="RING"/>
    <property type="match status" value="1"/>
</dbReference>
<dbReference type="Proteomes" id="UP000596661">
    <property type="component" value="Chromosome 3"/>
</dbReference>
<dbReference type="EnsemblPlants" id="evm.model.03.1313">
    <property type="protein sequence ID" value="cds.evm.model.03.1313"/>
    <property type="gene ID" value="evm.TU.03.1313"/>
</dbReference>
<evidence type="ECO:0000259" key="7">
    <source>
        <dbReference type="PROSITE" id="PS51266"/>
    </source>
</evidence>
<dbReference type="InterPro" id="IPR013083">
    <property type="entry name" value="Znf_RING/FYVE/PHD"/>
</dbReference>
<dbReference type="GO" id="GO:0016567">
    <property type="term" value="P:protein ubiquitination"/>
    <property type="evidence" value="ECO:0007669"/>
    <property type="project" value="TreeGrafter"/>
</dbReference>
<protein>
    <submittedName>
        <fullName evidence="9">Uncharacterized protein</fullName>
    </submittedName>
</protein>
<dbReference type="PROSITE" id="PS51266">
    <property type="entry name" value="ZF_CHY"/>
    <property type="match status" value="1"/>
</dbReference>
<dbReference type="InterPro" id="IPR017921">
    <property type="entry name" value="Znf_CTCHY"/>
</dbReference>
<evidence type="ECO:0000313" key="9">
    <source>
        <dbReference type="EnsemblPlants" id="cds.evm.model.03.1313"/>
    </source>
</evidence>
<name>A0A803P4T1_CANSA</name>
<dbReference type="Pfam" id="PF05495">
    <property type="entry name" value="zf-CHY"/>
    <property type="match status" value="1"/>
</dbReference>
<proteinExistence type="predicted"/>
<evidence type="ECO:0000256" key="2">
    <source>
        <dbReference type="ARBA" id="ARBA00022723"/>
    </source>
</evidence>
<evidence type="ECO:0000256" key="4">
    <source>
        <dbReference type="ARBA" id="ARBA00022833"/>
    </source>
</evidence>